<name>A0ABX0J9D8_9BACL</name>
<evidence type="ECO:0000256" key="6">
    <source>
        <dbReference type="ARBA" id="ARBA00023139"/>
    </source>
</evidence>
<protein>
    <submittedName>
        <fullName evidence="10">Ger(X)C family spore germination protein</fullName>
    </submittedName>
</protein>
<organism evidence="10 11">
    <name type="scientific">Paenibacillus agricola</name>
    <dbReference type="NCBI Taxonomy" id="2716264"/>
    <lineage>
        <taxon>Bacteria</taxon>
        <taxon>Bacillati</taxon>
        <taxon>Bacillota</taxon>
        <taxon>Bacilli</taxon>
        <taxon>Bacillales</taxon>
        <taxon>Paenibacillaceae</taxon>
        <taxon>Paenibacillus</taxon>
    </lineage>
</organism>
<evidence type="ECO:0000256" key="4">
    <source>
        <dbReference type="ARBA" id="ARBA00022729"/>
    </source>
</evidence>
<dbReference type="EMBL" id="JAAOIW010000010">
    <property type="protein sequence ID" value="NHN32984.1"/>
    <property type="molecule type" value="Genomic_DNA"/>
</dbReference>
<dbReference type="InterPro" id="IPR046953">
    <property type="entry name" value="Spore_GerAC-like_C"/>
</dbReference>
<keyword evidence="11" id="KW-1185">Reference proteome</keyword>
<evidence type="ECO:0000256" key="2">
    <source>
        <dbReference type="ARBA" id="ARBA00007886"/>
    </source>
</evidence>
<dbReference type="NCBIfam" id="TIGR02887">
    <property type="entry name" value="spore_ger_x_C"/>
    <property type="match status" value="1"/>
</dbReference>
<evidence type="ECO:0000256" key="7">
    <source>
        <dbReference type="ARBA" id="ARBA00023288"/>
    </source>
</evidence>
<sequence length="369" mass="41908">MSTLKYSLILFVFLGMLLLCGCEFQDIDKRYFVMSIGIDSVPDKEKLISVSLKLAIPSPNSKQKQDEFEVSSAEGSTISEAIEKIKTKVSMELEFGQTKVIILGEELAKKDLFPTVDWLARNRAIQKIALVAIGKPNAKAILDIRPKSARLPGYNLYLSLSKSGTESNFITQVRLFDFYRKIYEKGWDPVLPIVTLQGNGFDINQTAVFAKKNILHTSLVLNPKNTEINNMISKNQPHIVFPIQREDLNFSVDLLSTRSRYSIKNVSAKPATLHITISGNGNIIESKSPLENKELRRYEKLAQEVIKERIESYLQVIQKANMDPVGFGLKYRSTSWRNDTKWEDWSQAYPTIPALVEVKLQLKNTEMIQ</sequence>
<dbReference type="InterPro" id="IPR038501">
    <property type="entry name" value="Spore_GerAC_C_sf"/>
</dbReference>
<dbReference type="PANTHER" id="PTHR35789">
    <property type="entry name" value="SPORE GERMINATION PROTEIN B3"/>
    <property type="match status" value="1"/>
</dbReference>
<reference evidence="10" key="1">
    <citation type="submission" date="2020-03" db="EMBL/GenBank/DDBJ databases">
        <title>Draft sequencing of Paenibacilllus sp. S3N08.</title>
        <authorList>
            <person name="Kim D.-U."/>
        </authorList>
    </citation>
    <scope>NUCLEOTIDE SEQUENCE</scope>
    <source>
        <strain evidence="10">S3N08</strain>
    </source>
</reference>
<dbReference type="Gene3D" id="3.30.300.210">
    <property type="entry name" value="Nutrient germinant receptor protein C, domain 3"/>
    <property type="match status" value="1"/>
</dbReference>
<keyword evidence="5" id="KW-0472">Membrane</keyword>
<feature type="domain" description="Spore germination protein N-terminal" evidence="9">
    <location>
        <begin position="25"/>
        <end position="195"/>
    </location>
</feature>
<evidence type="ECO:0000259" key="9">
    <source>
        <dbReference type="Pfam" id="PF25198"/>
    </source>
</evidence>
<evidence type="ECO:0000313" key="10">
    <source>
        <dbReference type="EMBL" id="NHN32984.1"/>
    </source>
</evidence>
<feature type="domain" description="Spore germination GerAC-like C-terminal" evidence="8">
    <location>
        <begin position="205"/>
        <end position="365"/>
    </location>
</feature>
<evidence type="ECO:0000256" key="1">
    <source>
        <dbReference type="ARBA" id="ARBA00004635"/>
    </source>
</evidence>
<dbReference type="Proteomes" id="UP001165962">
    <property type="component" value="Unassembled WGS sequence"/>
</dbReference>
<dbReference type="Pfam" id="PF25198">
    <property type="entry name" value="Spore_GerAC_N"/>
    <property type="match status" value="1"/>
</dbReference>
<keyword evidence="6" id="KW-0564">Palmitate</keyword>
<comment type="subcellular location">
    <subcellularLocation>
        <location evidence="1">Membrane</location>
        <topology evidence="1">Lipid-anchor</topology>
    </subcellularLocation>
</comment>
<dbReference type="PANTHER" id="PTHR35789:SF1">
    <property type="entry name" value="SPORE GERMINATION PROTEIN B3"/>
    <property type="match status" value="1"/>
</dbReference>
<gene>
    <name evidence="10" type="ORF">G9U52_24520</name>
</gene>
<proteinExistence type="inferred from homology"/>
<comment type="similarity">
    <text evidence="2">Belongs to the GerABKC lipoprotein family.</text>
</comment>
<evidence type="ECO:0000256" key="5">
    <source>
        <dbReference type="ARBA" id="ARBA00023136"/>
    </source>
</evidence>
<keyword evidence="3" id="KW-0309">Germination</keyword>
<evidence type="ECO:0000313" key="11">
    <source>
        <dbReference type="Proteomes" id="UP001165962"/>
    </source>
</evidence>
<dbReference type="InterPro" id="IPR008844">
    <property type="entry name" value="Spore_GerAC-like"/>
</dbReference>
<evidence type="ECO:0000259" key="8">
    <source>
        <dbReference type="Pfam" id="PF05504"/>
    </source>
</evidence>
<keyword evidence="4" id="KW-0732">Signal</keyword>
<dbReference type="PROSITE" id="PS51257">
    <property type="entry name" value="PROKAR_LIPOPROTEIN"/>
    <property type="match status" value="1"/>
</dbReference>
<dbReference type="Pfam" id="PF05504">
    <property type="entry name" value="Spore_GerAC"/>
    <property type="match status" value="1"/>
</dbReference>
<comment type="caution">
    <text evidence="10">The sequence shown here is derived from an EMBL/GenBank/DDBJ whole genome shotgun (WGS) entry which is preliminary data.</text>
</comment>
<dbReference type="RefSeq" id="WP_166153287.1">
    <property type="nucleotide sequence ID" value="NZ_JAAOIW010000010.1"/>
</dbReference>
<keyword evidence="7" id="KW-0449">Lipoprotein</keyword>
<accession>A0ABX0J9D8</accession>
<evidence type="ECO:0000256" key="3">
    <source>
        <dbReference type="ARBA" id="ARBA00022544"/>
    </source>
</evidence>
<dbReference type="InterPro" id="IPR057336">
    <property type="entry name" value="GerAC_N"/>
</dbReference>